<dbReference type="PANTHER" id="PTHR30558">
    <property type="entry name" value="EXBD MEMBRANE COMPONENT OF PMF-DRIVEN MACROMOLECULE IMPORT SYSTEM"/>
    <property type="match status" value="1"/>
</dbReference>
<keyword evidence="7" id="KW-0813">Transport</keyword>
<dbReference type="RefSeq" id="WP_379044652.1">
    <property type="nucleotide sequence ID" value="NZ_JBHSKW010000042.1"/>
</dbReference>
<evidence type="ECO:0000256" key="1">
    <source>
        <dbReference type="ARBA" id="ARBA00004162"/>
    </source>
</evidence>
<keyword evidence="7" id="KW-0653">Protein transport</keyword>
<keyword evidence="10" id="KW-1185">Reference proteome</keyword>
<comment type="similarity">
    <text evidence="2 7">Belongs to the ExbD/TolR family.</text>
</comment>
<dbReference type="Proteomes" id="UP001597546">
    <property type="component" value="Unassembled WGS sequence"/>
</dbReference>
<dbReference type="PANTHER" id="PTHR30558:SF3">
    <property type="entry name" value="BIOPOLYMER TRANSPORT PROTEIN EXBD-RELATED"/>
    <property type="match status" value="1"/>
</dbReference>
<proteinExistence type="inferred from homology"/>
<evidence type="ECO:0000256" key="2">
    <source>
        <dbReference type="ARBA" id="ARBA00005811"/>
    </source>
</evidence>
<dbReference type="Pfam" id="PF02472">
    <property type="entry name" value="ExbD"/>
    <property type="match status" value="1"/>
</dbReference>
<evidence type="ECO:0000256" key="8">
    <source>
        <dbReference type="SAM" id="Phobius"/>
    </source>
</evidence>
<dbReference type="EMBL" id="JBHULV010000008">
    <property type="protein sequence ID" value="MFD2730811.1"/>
    <property type="molecule type" value="Genomic_DNA"/>
</dbReference>
<evidence type="ECO:0000256" key="7">
    <source>
        <dbReference type="RuleBase" id="RU003879"/>
    </source>
</evidence>
<keyword evidence="4 7" id="KW-0812">Transmembrane</keyword>
<comment type="subcellular location">
    <subcellularLocation>
        <location evidence="1">Cell membrane</location>
        <topology evidence="1">Single-pass membrane protein</topology>
    </subcellularLocation>
    <subcellularLocation>
        <location evidence="7">Cell membrane</location>
        <topology evidence="7">Single-pass type II membrane protein</topology>
    </subcellularLocation>
</comment>
<evidence type="ECO:0000313" key="10">
    <source>
        <dbReference type="Proteomes" id="UP001597546"/>
    </source>
</evidence>
<keyword evidence="5 8" id="KW-1133">Transmembrane helix</keyword>
<reference evidence="10" key="1">
    <citation type="journal article" date="2019" name="Int. J. Syst. Evol. Microbiol.">
        <title>The Global Catalogue of Microorganisms (GCM) 10K type strain sequencing project: providing services to taxonomists for standard genome sequencing and annotation.</title>
        <authorList>
            <consortium name="The Broad Institute Genomics Platform"/>
            <consortium name="The Broad Institute Genome Sequencing Center for Infectious Disease"/>
            <person name="Wu L."/>
            <person name="Ma J."/>
        </authorList>
    </citation>
    <scope>NUCLEOTIDE SEQUENCE [LARGE SCALE GENOMIC DNA]</scope>
    <source>
        <strain evidence="10">KCTC 42456</strain>
    </source>
</reference>
<evidence type="ECO:0000256" key="5">
    <source>
        <dbReference type="ARBA" id="ARBA00022989"/>
    </source>
</evidence>
<gene>
    <name evidence="9" type="ORF">ACFSSE_03770</name>
</gene>
<keyword evidence="6 8" id="KW-0472">Membrane</keyword>
<evidence type="ECO:0000256" key="4">
    <source>
        <dbReference type="ARBA" id="ARBA00022692"/>
    </source>
</evidence>
<feature type="transmembrane region" description="Helical" evidence="8">
    <location>
        <begin position="20"/>
        <end position="40"/>
    </location>
</feature>
<keyword evidence="3" id="KW-1003">Cell membrane</keyword>
<organism evidence="9 10">
    <name type="scientific">Pedobacter alpinus</name>
    <dbReference type="NCBI Taxonomy" id="1590643"/>
    <lineage>
        <taxon>Bacteria</taxon>
        <taxon>Pseudomonadati</taxon>
        <taxon>Bacteroidota</taxon>
        <taxon>Sphingobacteriia</taxon>
        <taxon>Sphingobacteriales</taxon>
        <taxon>Sphingobacteriaceae</taxon>
        <taxon>Pedobacter</taxon>
    </lineage>
</organism>
<name>A0ABW5TNG0_9SPHI</name>
<sequence>MAELNTSEKSGSGTSKRMNLHVDLTAMVDLAFLLITFFMLTTSLSKTTMMNVAMPVADVDGGVKKSQTLTLCLGAANQIFWYTGTNEKPDEFAKTDFSRNGIRDVLINRSKEVLAKTGKKLMVLIKPSDRSQYKDLVDVLDELNITQIPSYAIVDISKEDVSKLKDQGIY</sequence>
<comment type="caution">
    <text evidence="9">The sequence shown here is derived from an EMBL/GenBank/DDBJ whole genome shotgun (WGS) entry which is preliminary data.</text>
</comment>
<evidence type="ECO:0000256" key="3">
    <source>
        <dbReference type="ARBA" id="ARBA00022475"/>
    </source>
</evidence>
<dbReference type="InterPro" id="IPR003400">
    <property type="entry name" value="ExbD"/>
</dbReference>
<evidence type="ECO:0000313" key="9">
    <source>
        <dbReference type="EMBL" id="MFD2730811.1"/>
    </source>
</evidence>
<protein>
    <submittedName>
        <fullName evidence="9">ExbD/TolR family protein</fullName>
    </submittedName>
</protein>
<evidence type="ECO:0000256" key="6">
    <source>
        <dbReference type="ARBA" id="ARBA00023136"/>
    </source>
</evidence>
<accession>A0ABW5TNG0</accession>